<protein>
    <submittedName>
        <fullName evidence="2">Uncharacterized protein</fullName>
    </submittedName>
</protein>
<accession>X1VGQ9</accession>
<feature type="compositionally biased region" description="Low complexity" evidence="1">
    <location>
        <begin position="46"/>
        <end position="55"/>
    </location>
</feature>
<comment type="caution">
    <text evidence="2">The sequence shown here is derived from an EMBL/GenBank/DDBJ whole genome shotgun (WGS) entry which is preliminary data.</text>
</comment>
<sequence>MNESNEQEQPDRSAAAAGQQKSHSSAENTVPVRQEAAEQVDFNNPAVAAPALAGEAGAGHDEGKRKKNEENKKTY</sequence>
<name>X1VGQ9_9ZZZZ</name>
<proteinExistence type="predicted"/>
<reference evidence="2" key="1">
    <citation type="journal article" date="2014" name="Front. Microbiol.">
        <title>High frequency of phylogenetically diverse reductive dehalogenase-homologous genes in deep subseafloor sedimentary metagenomes.</title>
        <authorList>
            <person name="Kawai M."/>
            <person name="Futagami T."/>
            <person name="Toyoda A."/>
            <person name="Takaki Y."/>
            <person name="Nishi S."/>
            <person name="Hori S."/>
            <person name="Arai W."/>
            <person name="Tsubouchi T."/>
            <person name="Morono Y."/>
            <person name="Uchiyama I."/>
            <person name="Ito T."/>
            <person name="Fujiyama A."/>
            <person name="Inagaki F."/>
            <person name="Takami H."/>
        </authorList>
    </citation>
    <scope>NUCLEOTIDE SEQUENCE</scope>
    <source>
        <strain evidence="2">Expedition CK06-06</strain>
    </source>
</reference>
<evidence type="ECO:0000256" key="1">
    <source>
        <dbReference type="SAM" id="MobiDB-lite"/>
    </source>
</evidence>
<feature type="region of interest" description="Disordered" evidence="1">
    <location>
        <begin position="1"/>
        <end position="75"/>
    </location>
</feature>
<organism evidence="2">
    <name type="scientific">marine sediment metagenome</name>
    <dbReference type="NCBI Taxonomy" id="412755"/>
    <lineage>
        <taxon>unclassified sequences</taxon>
        <taxon>metagenomes</taxon>
        <taxon>ecological metagenomes</taxon>
    </lineage>
</organism>
<gene>
    <name evidence="2" type="ORF">S12H4_50492</name>
</gene>
<evidence type="ECO:0000313" key="2">
    <source>
        <dbReference type="EMBL" id="GAJ06370.1"/>
    </source>
</evidence>
<dbReference type="AlphaFoldDB" id="X1VGQ9"/>
<feature type="compositionally biased region" description="Polar residues" evidence="1">
    <location>
        <begin position="19"/>
        <end position="28"/>
    </location>
</feature>
<dbReference type="EMBL" id="BARW01031803">
    <property type="protein sequence ID" value="GAJ06370.1"/>
    <property type="molecule type" value="Genomic_DNA"/>
</dbReference>
<feature type="compositionally biased region" description="Basic and acidic residues" evidence="1">
    <location>
        <begin position="58"/>
        <end position="75"/>
    </location>
</feature>